<dbReference type="Proteomes" id="UP001377972">
    <property type="component" value="Unassembled WGS sequence"/>
</dbReference>
<comment type="caution">
    <text evidence="2">The sequence shown here is derived from an EMBL/GenBank/DDBJ whole genome shotgun (WGS) entry which is preliminary data.</text>
</comment>
<evidence type="ECO:0000313" key="4">
    <source>
        <dbReference type="Proteomes" id="UP000050378"/>
    </source>
</evidence>
<feature type="region of interest" description="Disordered" evidence="1">
    <location>
        <begin position="32"/>
        <end position="64"/>
    </location>
</feature>
<gene>
    <name evidence="2" type="ORF">AOG27_18310</name>
    <name evidence="3" type="ORF">PQI24_12040</name>
</gene>
<organism evidence="2 4">
    <name type="scientific">Pseudoalteromonas lipolytica</name>
    <dbReference type="NCBI Taxonomy" id="570156"/>
    <lineage>
        <taxon>Bacteria</taxon>
        <taxon>Pseudomonadati</taxon>
        <taxon>Pseudomonadota</taxon>
        <taxon>Gammaproteobacteria</taxon>
        <taxon>Alteromonadales</taxon>
        <taxon>Pseudoalteromonadaceae</taxon>
        <taxon>Pseudoalteromonas</taxon>
    </lineage>
</organism>
<reference evidence="3 5" key="2">
    <citation type="submission" date="2023-01" db="EMBL/GenBank/DDBJ databases">
        <title>Trichodesmium-associated heterotrophic epibiont bacteria.</title>
        <authorList>
            <person name="Cleveland C.S."/>
            <person name="Webb E.A."/>
        </authorList>
    </citation>
    <scope>NUCLEOTIDE SEQUENCE [LARGE SCALE GENOMIC DNA]</scope>
    <source>
        <strain evidence="3 5">USCH2</strain>
    </source>
</reference>
<dbReference type="OrthoDB" id="5588953at2"/>
<evidence type="ECO:0000313" key="3">
    <source>
        <dbReference type="EMBL" id="MEJ6496769.1"/>
    </source>
</evidence>
<evidence type="ECO:0000313" key="5">
    <source>
        <dbReference type="Proteomes" id="UP001377972"/>
    </source>
</evidence>
<keyword evidence="5" id="KW-1185">Reference proteome</keyword>
<name>A0A0P7DKR1_9GAMM</name>
<dbReference type="AlphaFoldDB" id="A0A0P7DKR1"/>
<feature type="compositionally biased region" description="Low complexity" evidence="1">
    <location>
        <begin position="38"/>
        <end position="50"/>
    </location>
</feature>
<dbReference type="Proteomes" id="UP000050378">
    <property type="component" value="Unassembled WGS sequence"/>
</dbReference>
<dbReference type="EMBL" id="JAQPZS010000010">
    <property type="protein sequence ID" value="MEJ6496769.1"/>
    <property type="molecule type" value="Genomic_DNA"/>
</dbReference>
<dbReference type="RefSeq" id="WP_054554434.1">
    <property type="nucleotide sequence ID" value="NZ_JAQPZS010000010.1"/>
</dbReference>
<reference evidence="2 4" key="1">
    <citation type="submission" date="2015-09" db="EMBL/GenBank/DDBJ databases">
        <title>Draft Genome Sequence of Pseudoalteromonas lipolytica UCD-48B.</title>
        <authorList>
            <person name="Krusor M."/>
            <person name="Coil D.A."/>
            <person name="Lang J.M."/>
            <person name="Eisen J.A."/>
            <person name="Alexiev A."/>
        </authorList>
    </citation>
    <scope>NUCLEOTIDE SEQUENCE [LARGE SCALE GENOMIC DNA]</scope>
    <source>
        <strain evidence="2 4">UCD-48B</strain>
    </source>
</reference>
<dbReference type="EMBL" id="LJTC01000014">
    <property type="protein sequence ID" value="KPM81287.1"/>
    <property type="molecule type" value="Genomic_DNA"/>
</dbReference>
<dbReference type="GeneID" id="29847886"/>
<dbReference type="STRING" id="570156.AOG27_18310"/>
<sequence length="102" mass="10947">MPISSVFNNAVEGYNRASQGIEKASAEISRASIDQQDDAQLAQQRQLQAATPNEAVTPPVSQPAPIDESLVNLKVEEFNAKANINTIQTADEVLGTLIDIKV</sequence>
<evidence type="ECO:0000313" key="2">
    <source>
        <dbReference type="EMBL" id="KPM81287.1"/>
    </source>
</evidence>
<protein>
    <submittedName>
        <fullName evidence="2">Uncharacterized protein</fullName>
    </submittedName>
</protein>
<evidence type="ECO:0000256" key="1">
    <source>
        <dbReference type="SAM" id="MobiDB-lite"/>
    </source>
</evidence>
<accession>A0A0P7DKR1</accession>
<proteinExistence type="predicted"/>
<dbReference type="PATRIC" id="fig|570156.3.peg.1584"/>